<dbReference type="GO" id="GO:0016884">
    <property type="term" value="F:carbon-nitrogen ligase activity, with glutamine as amido-N-donor"/>
    <property type="evidence" value="ECO:0007669"/>
    <property type="project" value="UniProtKB-UniRule"/>
</dbReference>
<dbReference type="GO" id="GO:0005739">
    <property type="term" value="C:mitochondrion"/>
    <property type="evidence" value="ECO:0007669"/>
    <property type="project" value="UniProtKB-SubCell"/>
</dbReference>
<organism evidence="2 3">
    <name type="scientific">Cordyceps javanica</name>
    <dbReference type="NCBI Taxonomy" id="43265"/>
    <lineage>
        <taxon>Eukaryota</taxon>
        <taxon>Fungi</taxon>
        <taxon>Dikarya</taxon>
        <taxon>Ascomycota</taxon>
        <taxon>Pezizomycotina</taxon>
        <taxon>Sordariomycetes</taxon>
        <taxon>Hypocreomycetidae</taxon>
        <taxon>Hypocreales</taxon>
        <taxon>Cordycipitaceae</taxon>
        <taxon>Cordyceps</taxon>
    </lineage>
</organism>
<name>A0A545UQ48_9HYPO</name>
<dbReference type="Gene3D" id="1.10.1510.10">
    <property type="entry name" value="Uncharacterised protein YqeY/AIM41 PF09424, N-terminal domain"/>
    <property type="match status" value="1"/>
</dbReference>
<dbReference type="Gene3D" id="1.10.10.410">
    <property type="match status" value="1"/>
</dbReference>
<comment type="similarity">
    <text evidence="1">Belongs to the AIM41 family.</text>
</comment>
<protein>
    <recommendedName>
        <fullName evidence="1">Altered inheritance of mitochondria protein 41</fullName>
    </recommendedName>
</protein>
<gene>
    <name evidence="1" type="primary">AIM41</name>
    <name evidence="2" type="ORF">IF1G_09662</name>
</gene>
<evidence type="ECO:0000313" key="2">
    <source>
        <dbReference type="EMBL" id="TQV91596.1"/>
    </source>
</evidence>
<dbReference type="InterPro" id="IPR042184">
    <property type="entry name" value="YqeY/Aim41_N"/>
</dbReference>
<evidence type="ECO:0000256" key="1">
    <source>
        <dbReference type="RuleBase" id="RU365099"/>
    </source>
</evidence>
<evidence type="ECO:0000313" key="3">
    <source>
        <dbReference type="Proteomes" id="UP000315783"/>
    </source>
</evidence>
<dbReference type="InterPro" id="IPR019004">
    <property type="entry name" value="YqeY/Aim41"/>
</dbReference>
<sequence>MLSRITLMALRARAIPSTTTAAARTTLRTTTTTAARRLYSSGAGANEGDLPAPPPLLQKLKGDLKTAMRAKDANRLSVLRGVLSANLNASKTASPIRTDAQLVALMRRIAKGAEDAAAEARAAGRPDLADKEAAQVAILAEYVRASGVATPGEAELRAAVDSAVAEVRAAGAEGRSLIGDVMKKLGAALEGKDVDKKSLAELVKKVTSSS</sequence>
<comment type="caution">
    <text evidence="2">The sequence shown here is derived from an EMBL/GenBank/DDBJ whole genome shotgun (WGS) entry which is preliminary data.</text>
</comment>
<dbReference type="SUPFAM" id="SSF89095">
    <property type="entry name" value="GatB/YqeY motif"/>
    <property type="match status" value="1"/>
</dbReference>
<dbReference type="STRING" id="43265.A0A545UQ48"/>
<comment type="subcellular location">
    <subcellularLocation>
        <location evidence="1">Mitochondrion</location>
    </subcellularLocation>
</comment>
<dbReference type="Pfam" id="PF09424">
    <property type="entry name" value="YqeY"/>
    <property type="match status" value="1"/>
</dbReference>
<keyword evidence="1" id="KW-0496">Mitochondrion</keyword>
<accession>A0A545UQ48</accession>
<dbReference type="PANTHER" id="PTHR28055">
    <property type="entry name" value="ALTERED INHERITANCE OF MITOCHONDRIA PROTEIN 41, MITOCHONDRIAL"/>
    <property type="match status" value="1"/>
</dbReference>
<dbReference type="EMBL" id="SPUK01000018">
    <property type="protein sequence ID" value="TQV91596.1"/>
    <property type="molecule type" value="Genomic_DNA"/>
</dbReference>
<proteinExistence type="inferred from homology"/>
<dbReference type="Proteomes" id="UP000315783">
    <property type="component" value="Unassembled WGS sequence"/>
</dbReference>
<dbReference type="PANTHER" id="PTHR28055:SF1">
    <property type="entry name" value="ALTERED INHERITANCE OF MITOCHONDRIA PROTEIN 41, MITOCHONDRIAL"/>
    <property type="match status" value="1"/>
</dbReference>
<dbReference type="InterPro" id="IPR003789">
    <property type="entry name" value="Asn/Gln_tRNA_amidoTrase-B-like"/>
</dbReference>
<keyword evidence="3" id="KW-1185">Reference proteome</keyword>
<dbReference type="OrthoDB" id="538640at2759"/>
<dbReference type="InterPro" id="IPR023168">
    <property type="entry name" value="GatB_Yqey_C_2"/>
</dbReference>
<reference evidence="2 3" key="1">
    <citation type="journal article" date="2019" name="Appl. Microbiol. Biotechnol.">
        <title>Genome sequence of Isaria javanica and comparative genome analysis insights into family S53 peptidase evolution in fungal entomopathogens.</title>
        <authorList>
            <person name="Lin R."/>
            <person name="Zhang X."/>
            <person name="Xin B."/>
            <person name="Zou M."/>
            <person name="Gao Y."/>
            <person name="Qin F."/>
            <person name="Hu Q."/>
            <person name="Xie B."/>
            <person name="Cheng X."/>
        </authorList>
    </citation>
    <scope>NUCLEOTIDE SEQUENCE [LARGE SCALE GENOMIC DNA]</scope>
    <source>
        <strain evidence="2 3">IJ1G</strain>
    </source>
</reference>
<dbReference type="AlphaFoldDB" id="A0A545UQ48"/>